<dbReference type="GO" id="GO:0004252">
    <property type="term" value="F:serine-type endopeptidase activity"/>
    <property type="evidence" value="ECO:0007669"/>
    <property type="project" value="TreeGrafter"/>
</dbReference>
<feature type="chain" id="PRO_5035151936" description="Peptidase S8/S53 domain-containing protein" evidence="4">
    <location>
        <begin position="19"/>
        <end position="462"/>
    </location>
</feature>
<dbReference type="GO" id="GO:0006508">
    <property type="term" value="P:proteolysis"/>
    <property type="evidence" value="ECO:0007669"/>
    <property type="project" value="UniProtKB-KW"/>
</dbReference>
<feature type="signal peptide" evidence="4">
    <location>
        <begin position="1"/>
        <end position="18"/>
    </location>
</feature>
<evidence type="ECO:0000256" key="4">
    <source>
        <dbReference type="SAM" id="SignalP"/>
    </source>
</evidence>
<dbReference type="AlphaFoldDB" id="A0A8J2LFB2"/>
<sequence>MKIQLVLLILGLTSGTFTAVSKISPSVWKHISKNASVNILISFKESDLESIRGSITSQSFATRTQRIQALYNSLKTHADSTQAQVLKALEGSKARKNSIQVNQLWITNQISVNGADLTLLQELDKFSEISSIEKEKIIPSVQPTESKVVPKAELQAGEQWGVLRVEAPEVWQSGIRGAGAVIAIVATGVRETHEALINGYRQQNGWYDPARKTDSPNDDRGVGTVVAGVIAGRLKGIGVAPEAQWIACKGCISFTCSTSDLLACGQWALCPTDSRGLDVCCDLAPSAVTNAWSSQSDFYEEVLKTLEVAGIASIFAAGSYGPGCGTIGYPGDSVKSIAVTSTEISNNGSSPWTAGPAEDGNIKPDLSAPGSYILSAWHTADKGYVGMSGTFVAAAHVSGVIALLKSKQPEASLEKIKEALLNGAQPIVPTGQNCGGIDDSIFPNNHAGYGVVNARVSVALLS</sequence>
<keyword evidence="4" id="KW-0732">Signal</keyword>
<keyword evidence="2" id="KW-0378">Hydrolase</keyword>
<feature type="domain" description="Peptidase S8/S53" evidence="5">
    <location>
        <begin position="177"/>
        <end position="429"/>
    </location>
</feature>
<proteinExistence type="inferred from homology"/>
<evidence type="ECO:0000256" key="2">
    <source>
        <dbReference type="ARBA" id="ARBA00022825"/>
    </source>
</evidence>
<dbReference type="PROSITE" id="PS51892">
    <property type="entry name" value="SUBTILASE"/>
    <property type="match status" value="1"/>
</dbReference>
<organism evidence="6 7">
    <name type="scientific">Allacma fusca</name>
    <dbReference type="NCBI Taxonomy" id="39272"/>
    <lineage>
        <taxon>Eukaryota</taxon>
        <taxon>Metazoa</taxon>
        <taxon>Ecdysozoa</taxon>
        <taxon>Arthropoda</taxon>
        <taxon>Hexapoda</taxon>
        <taxon>Collembola</taxon>
        <taxon>Symphypleona</taxon>
        <taxon>Sminthuridae</taxon>
        <taxon>Allacma</taxon>
    </lineage>
</organism>
<evidence type="ECO:0000313" key="6">
    <source>
        <dbReference type="EMBL" id="CAG7830588.1"/>
    </source>
</evidence>
<dbReference type="EMBL" id="CAJVCH010556683">
    <property type="protein sequence ID" value="CAG7830588.1"/>
    <property type="molecule type" value="Genomic_DNA"/>
</dbReference>
<keyword evidence="7" id="KW-1185">Reference proteome</keyword>
<dbReference type="Proteomes" id="UP000708208">
    <property type="component" value="Unassembled WGS sequence"/>
</dbReference>
<gene>
    <name evidence="6" type="ORF">AFUS01_LOCUS40385</name>
</gene>
<dbReference type="PANTHER" id="PTHR43806:SF67">
    <property type="entry name" value="EGF-LIKE DOMAIN-CONTAINING PROTEIN"/>
    <property type="match status" value="1"/>
</dbReference>
<comment type="caution">
    <text evidence="3">Lacks conserved residue(s) required for the propagation of feature annotation.</text>
</comment>
<evidence type="ECO:0000313" key="7">
    <source>
        <dbReference type="Proteomes" id="UP000708208"/>
    </source>
</evidence>
<name>A0A8J2LFB2_9HEXA</name>
<protein>
    <recommendedName>
        <fullName evidence="5">Peptidase S8/S53 domain-containing protein</fullName>
    </recommendedName>
</protein>
<dbReference type="PANTHER" id="PTHR43806">
    <property type="entry name" value="PEPTIDASE S8"/>
    <property type="match status" value="1"/>
</dbReference>
<accession>A0A8J2LFB2</accession>
<dbReference type="InterPro" id="IPR050131">
    <property type="entry name" value="Peptidase_S8_subtilisin-like"/>
</dbReference>
<dbReference type="Pfam" id="PF00082">
    <property type="entry name" value="Peptidase_S8"/>
    <property type="match status" value="1"/>
</dbReference>
<keyword evidence="1" id="KW-0645">Protease</keyword>
<dbReference type="InterPro" id="IPR000209">
    <property type="entry name" value="Peptidase_S8/S53_dom"/>
</dbReference>
<comment type="caution">
    <text evidence="6">The sequence shown here is derived from an EMBL/GenBank/DDBJ whole genome shotgun (WGS) entry which is preliminary data.</text>
</comment>
<evidence type="ECO:0000256" key="3">
    <source>
        <dbReference type="PROSITE-ProRule" id="PRU01240"/>
    </source>
</evidence>
<dbReference type="OrthoDB" id="10256524at2759"/>
<keyword evidence="2" id="KW-0720">Serine protease</keyword>
<reference evidence="6" key="1">
    <citation type="submission" date="2021-06" db="EMBL/GenBank/DDBJ databases">
        <authorList>
            <person name="Hodson N. C."/>
            <person name="Mongue J. A."/>
            <person name="Jaron S. K."/>
        </authorList>
    </citation>
    <scope>NUCLEOTIDE SEQUENCE</scope>
</reference>
<comment type="similarity">
    <text evidence="3">Belongs to the peptidase S8 family.</text>
</comment>
<evidence type="ECO:0000259" key="5">
    <source>
        <dbReference type="Pfam" id="PF00082"/>
    </source>
</evidence>
<evidence type="ECO:0000256" key="1">
    <source>
        <dbReference type="ARBA" id="ARBA00022670"/>
    </source>
</evidence>